<reference evidence="2 3" key="1">
    <citation type="journal article" date="2018" name="Sci. Rep.">
        <title>Genomic signatures of local adaptation to the degree of environmental predictability in rotifers.</title>
        <authorList>
            <person name="Franch-Gras L."/>
            <person name="Hahn C."/>
            <person name="Garcia-Roger E.M."/>
            <person name="Carmona M.J."/>
            <person name="Serra M."/>
            <person name="Gomez A."/>
        </authorList>
    </citation>
    <scope>NUCLEOTIDE SEQUENCE [LARGE SCALE GENOMIC DNA]</scope>
    <source>
        <strain evidence="2">HYR1</strain>
    </source>
</reference>
<dbReference type="EMBL" id="REGN01003927">
    <property type="protein sequence ID" value="RNA20038.1"/>
    <property type="molecule type" value="Genomic_DNA"/>
</dbReference>
<proteinExistence type="predicted"/>
<keyword evidence="3" id="KW-1185">Reference proteome</keyword>
<accession>A0A3M7R9V9</accession>
<dbReference type="Proteomes" id="UP000276133">
    <property type="component" value="Unassembled WGS sequence"/>
</dbReference>
<organism evidence="2 3">
    <name type="scientific">Brachionus plicatilis</name>
    <name type="common">Marine rotifer</name>
    <name type="synonym">Brachionus muelleri</name>
    <dbReference type="NCBI Taxonomy" id="10195"/>
    <lineage>
        <taxon>Eukaryota</taxon>
        <taxon>Metazoa</taxon>
        <taxon>Spiralia</taxon>
        <taxon>Gnathifera</taxon>
        <taxon>Rotifera</taxon>
        <taxon>Eurotatoria</taxon>
        <taxon>Monogononta</taxon>
        <taxon>Pseudotrocha</taxon>
        <taxon>Ploima</taxon>
        <taxon>Brachionidae</taxon>
        <taxon>Brachionus</taxon>
    </lineage>
</organism>
<sequence length="352" mass="40818">MNASICNHNGIFGENGAFNSIKNSNIVHKSHQSEISNSNCINCGYHTTFKLPKPLRIKNPDRIFTINNIHGVKVIGNVFNTKQGARGNVLVNQNKVSANAIVDCFQMHPNNWQPNCNNGYQYNNLNNGYQNNQYFYNPIQFCNQFRHAEQSSYQNFQQPHQIHTVIPNFETNEQIISSNNQIENDGNVDEFDNHESSEEEHESEPEQQFDVLNQMLNSNANQAVVTQAQIGSNTQLKKDEVFDDFLIFENRFKEYCNQTAQLFTITHCERLKETDCDLLTHPYKFVVFNCIRLRKEIKSRGTCIRTTQKYNANGYPVYIRETLIEKGFFKIGTRYRNFKSTTITKLLEKLKN</sequence>
<dbReference type="AlphaFoldDB" id="A0A3M7R9V9"/>
<protein>
    <submittedName>
        <fullName evidence="2">Uncharacterized protein</fullName>
    </submittedName>
</protein>
<evidence type="ECO:0000313" key="2">
    <source>
        <dbReference type="EMBL" id="RNA20038.1"/>
    </source>
</evidence>
<comment type="caution">
    <text evidence="2">The sequence shown here is derived from an EMBL/GenBank/DDBJ whole genome shotgun (WGS) entry which is preliminary data.</text>
</comment>
<name>A0A3M7R9V9_BRAPC</name>
<gene>
    <name evidence="2" type="ORF">BpHYR1_003326</name>
</gene>
<feature type="region of interest" description="Disordered" evidence="1">
    <location>
        <begin position="180"/>
        <end position="203"/>
    </location>
</feature>
<evidence type="ECO:0000313" key="3">
    <source>
        <dbReference type="Proteomes" id="UP000276133"/>
    </source>
</evidence>
<evidence type="ECO:0000256" key="1">
    <source>
        <dbReference type="SAM" id="MobiDB-lite"/>
    </source>
</evidence>